<dbReference type="InterPro" id="IPR003100">
    <property type="entry name" value="PAZ_dom"/>
</dbReference>
<keyword evidence="2" id="KW-0217">Developmental protein</keyword>
<gene>
    <name evidence="12" type="primary">LOC115879776</name>
</gene>
<feature type="region of interest" description="Disordered" evidence="8">
    <location>
        <begin position="22"/>
        <end position="91"/>
    </location>
</feature>
<dbReference type="InterPro" id="IPR012337">
    <property type="entry name" value="RNaseH-like_sf"/>
</dbReference>
<keyword evidence="11" id="KW-1185">Reference proteome</keyword>
<dbReference type="GO" id="GO:0030154">
    <property type="term" value="P:cell differentiation"/>
    <property type="evidence" value="ECO:0007669"/>
    <property type="project" value="UniProtKB-KW"/>
</dbReference>
<keyword evidence="3" id="KW-0963">Cytoplasm</keyword>
<protein>
    <submittedName>
        <fullName evidence="12">Piwi-like protein Ago3</fullName>
    </submittedName>
</protein>
<evidence type="ECO:0000259" key="10">
    <source>
        <dbReference type="PROSITE" id="PS50822"/>
    </source>
</evidence>
<proteinExistence type="inferred from homology"/>
<dbReference type="CDD" id="cd02845">
    <property type="entry name" value="PAZ_piwi_like"/>
    <property type="match status" value="1"/>
</dbReference>
<evidence type="ECO:0000256" key="2">
    <source>
        <dbReference type="ARBA" id="ARBA00022473"/>
    </source>
</evidence>
<dbReference type="FunFam" id="2.170.260.10:FF:000003">
    <property type="entry name" value="Piwi-like RNA-mediated gene silencing 2"/>
    <property type="match status" value="1"/>
</dbReference>
<dbReference type="RefSeq" id="XP_030752623.1">
    <property type="nucleotide sequence ID" value="XM_030896763.1"/>
</dbReference>
<dbReference type="PROSITE" id="PS50821">
    <property type="entry name" value="PAZ"/>
    <property type="match status" value="1"/>
</dbReference>
<dbReference type="Pfam" id="PF23278">
    <property type="entry name" value="Piwi_N"/>
    <property type="match status" value="1"/>
</dbReference>
<dbReference type="Pfam" id="PF02170">
    <property type="entry name" value="PAZ"/>
    <property type="match status" value="1"/>
</dbReference>
<evidence type="ECO:0000313" key="11">
    <source>
        <dbReference type="Proteomes" id="UP000504635"/>
    </source>
</evidence>
<evidence type="ECO:0000256" key="5">
    <source>
        <dbReference type="ARBA" id="ARBA00022884"/>
    </source>
</evidence>
<evidence type="ECO:0000313" key="12">
    <source>
        <dbReference type="RefSeq" id="XP_030752623.1"/>
    </source>
</evidence>
<reference evidence="12" key="1">
    <citation type="submission" date="2025-08" db="UniProtKB">
        <authorList>
            <consortium name="RefSeq"/>
        </authorList>
    </citation>
    <scope>IDENTIFICATION</scope>
    <source>
        <tissue evidence="12">Gonads</tissue>
    </source>
</reference>
<keyword evidence="5" id="KW-0694">RNA-binding</keyword>
<organism evidence="11 12">
    <name type="scientific">Sitophilus oryzae</name>
    <name type="common">Rice weevil</name>
    <name type="synonym">Curculio oryzae</name>
    <dbReference type="NCBI Taxonomy" id="7048"/>
    <lineage>
        <taxon>Eukaryota</taxon>
        <taxon>Metazoa</taxon>
        <taxon>Ecdysozoa</taxon>
        <taxon>Arthropoda</taxon>
        <taxon>Hexapoda</taxon>
        <taxon>Insecta</taxon>
        <taxon>Pterygota</taxon>
        <taxon>Neoptera</taxon>
        <taxon>Endopterygota</taxon>
        <taxon>Coleoptera</taxon>
        <taxon>Polyphaga</taxon>
        <taxon>Cucujiformia</taxon>
        <taxon>Curculionidae</taxon>
        <taxon>Dryophthorinae</taxon>
        <taxon>Sitophilus</taxon>
    </lineage>
</organism>
<dbReference type="OrthoDB" id="445936at2759"/>
<accession>A0A6J2XM64</accession>
<evidence type="ECO:0000256" key="7">
    <source>
        <dbReference type="ARBA" id="ARBA00038291"/>
    </source>
</evidence>
<comment type="subcellular location">
    <subcellularLocation>
        <location evidence="1">Cytoplasm</location>
    </subcellularLocation>
</comment>
<dbReference type="FunCoup" id="A0A6J2XM64">
    <property type="interactions" value="61"/>
</dbReference>
<dbReference type="SMART" id="SM00949">
    <property type="entry name" value="PAZ"/>
    <property type="match status" value="1"/>
</dbReference>
<dbReference type="KEGG" id="soy:115879776"/>
<dbReference type="PROSITE" id="PS50822">
    <property type="entry name" value="PIWI"/>
    <property type="match status" value="1"/>
</dbReference>
<evidence type="ECO:0000256" key="4">
    <source>
        <dbReference type="ARBA" id="ARBA00022782"/>
    </source>
</evidence>
<dbReference type="GO" id="GO:0140965">
    <property type="term" value="P:secondary piRNA processing"/>
    <property type="evidence" value="ECO:0007669"/>
    <property type="project" value="UniProtKB-ARBA"/>
</dbReference>
<dbReference type="SUPFAM" id="SSF53098">
    <property type="entry name" value="Ribonuclease H-like"/>
    <property type="match status" value="1"/>
</dbReference>
<sequence length="900" mass="102645">MEEGRVAPRGRGAAALAALLKQKKEQQVGIQSQVPPQTSSISTEEHGVPEPVAPAPRGRGASLLASYQKKKEEMQQHVGVQPVTSQGEAPKPKGRAAMLEKYYQTKLVGSAPESTSSPKSKIEEITKKIGEITTEDEALETMYYRGTTGKELQLSVNYIQLNIQKGGGVFQYEVVFSPELDAKSQRYELVNKIMGDLKTVKVFDGGSCLYLPQKFIDTQKSYDMNLTNGDQAVTVTIIFKKQKRLGDKDCLHLYNVLFKRIMFVLLYTRIGTNYYNTEHKHIIPQHKLEVYPGFVVTVVDRESDLLLCLDTQHKIIHNQTAYQLLAELKCSSDARNFKENAYKSFLGMCVITRYNHKTYIIHDILWDVTPKSTFPTHDGRAISYVEYYKNQYKLDILDHHQPLLLHRKSVTVAGSLEKEDRMICLVPELCYLTNLTDAMRNDFKLMKDVAFFTRITPQQRRLALRTYIDNVRNSERAQELLSQWGLSLAAENLGLTGRQLETETIIYGNQITKSAGPSADWNRDLGNNPVLMPVDIRNWVVFYTHQDTQCAREYANHMQRLSRSMGCHIAEPRLEKLPNDQTQTYITFVKDRLDKDVQVAVFICPSMRTDRYSVIKKLCCAQFPVASQVINARTLSKPDKVRSIILKIALQINCKLGGSLWTLRFPFKGWMICGIDVYHGAQNKSVCGFVSNLNENFTKWFSAALFQSKELGDFYQMAFTKALEEYKAHSGSYPGKVIIIRDGVGDGQLDHCKEHELKQFQNVLKAFQFETNICFVIVQKRISTRIFHSVRNGQVENPPPGTVVDHTITSKYLYDFFLISQNVRQATVNPTHYIVLHDSCNIKPDHIQRLCYKLCHLYYNWPGTIKVPAPCQYAHKLAAMVGQFVKCQPSPELATKLWYL</sequence>
<dbReference type="SMART" id="SM00950">
    <property type="entry name" value="Piwi"/>
    <property type="match status" value="1"/>
</dbReference>
<feature type="domain" description="Piwi" evidence="10">
    <location>
        <begin position="599"/>
        <end position="886"/>
    </location>
</feature>
<dbReference type="CDD" id="cd04658">
    <property type="entry name" value="Piwi_piwi-like_Euk"/>
    <property type="match status" value="1"/>
</dbReference>
<dbReference type="Gene3D" id="3.30.420.10">
    <property type="entry name" value="Ribonuclease H-like superfamily/Ribonuclease H"/>
    <property type="match status" value="1"/>
</dbReference>
<comment type="similarity">
    <text evidence="7">Belongs to the argonaute family. Piwi subfamily.</text>
</comment>
<dbReference type="Proteomes" id="UP000504635">
    <property type="component" value="Unplaced"/>
</dbReference>
<dbReference type="FunFam" id="3.30.420.10:FF:000014">
    <property type="entry name" value="Piwi-like RNA-mediated gene silencing 1"/>
    <property type="match status" value="1"/>
</dbReference>
<dbReference type="Pfam" id="PF02171">
    <property type="entry name" value="Piwi"/>
    <property type="match status" value="1"/>
</dbReference>
<evidence type="ECO:0000256" key="6">
    <source>
        <dbReference type="ARBA" id="ARBA00023158"/>
    </source>
</evidence>
<evidence type="ECO:0000256" key="1">
    <source>
        <dbReference type="ARBA" id="ARBA00004496"/>
    </source>
</evidence>
<dbReference type="InterPro" id="IPR036085">
    <property type="entry name" value="PAZ_dom_sf"/>
</dbReference>
<feature type="domain" description="PAZ" evidence="9">
    <location>
        <begin position="320"/>
        <end position="434"/>
    </location>
</feature>
<dbReference type="SUPFAM" id="SSF101690">
    <property type="entry name" value="PAZ domain"/>
    <property type="match status" value="1"/>
</dbReference>
<feature type="compositionally biased region" description="Polar residues" evidence="8">
    <location>
        <begin position="28"/>
        <end position="42"/>
    </location>
</feature>
<evidence type="ECO:0000256" key="8">
    <source>
        <dbReference type="SAM" id="MobiDB-lite"/>
    </source>
</evidence>
<dbReference type="InParanoid" id="A0A6J2XM64"/>
<keyword evidence="6" id="KW-0943">RNA-mediated gene silencing</keyword>
<dbReference type="InterPro" id="IPR003165">
    <property type="entry name" value="Piwi"/>
</dbReference>
<dbReference type="AlphaFoldDB" id="A0A6J2XM64"/>
<evidence type="ECO:0000259" key="9">
    <source>
        <dbReference type="PROSITE" id="PS50821"/>
    </source>
</evidence>
<dbReference type="InterPro" id="IPR036397">
    <property type="entry name" value="RNaseH_sf"/>
</dbReference>
<dbReference type="Gene3D" id="3.40.50.2300">
    <property type="match status" value="1"/>
</dbReference>
<name>A0A6J2XM64_SITOR</name>
<dbReference type="GO" id="GO:0003723">
    <property type="term" value="F:RNA binding"/>
    <property type="evidence" value="ECO:0007669"/>
    <property type="project" value="UniProtKB-KW"/>
</dbReference>
<evidence type="ECO:0000256" key="3">
    <source>
        <dbReference type="ARBA" id="ARBA00022490"/>
    </source>
</evidence>
<dbReference type="GO" id="GO:0005737">
    <property type="term" value="C:cytoplasm"/>
    <property type="evidence" value="ECO:0007669"/>
    <property type="project" value="UniProtKB-SubCell"/>
</dbReference>
<dbReference type="Gene3D" id="2.170.260.10">
    <property type="entry name" value="paz domain"/>
    <property type="match status" value="1"/>
</dbReference>
<dbReference type="PANTHER" id="PTHR22891">
    <property type="entry name" value="EUKARYOTIC TRANSLATION INITIATION FACTOR 2C"/>
    <property type="match status" value="1"/>
</dbReference>
<dbReference type="GeneID" id="115879776"/>
<keyword evidence="4" id="KW-0221">Differentiation</keyword>